<name>A0A0A9D8N3_ARUDO</name>
<evidence type="ECO:0000313" key="1">
    <source>
        <dbReference type="EMBL" id="JAD83048.1"/>
    </source>
</evidence>
<reference evidence="1" key="2">
    <citation type="journal article" date="2015" name="Data Brief">
        <title>Shoot transcriptome of the giant reed, Arundo donax.</title>
        <authorList>
            <person name="Barrero R.A."/>
            <person name="Guerrero F.D."/>
            <person name="Moolhuijzen P."/>
            <person name="Goolsby J.A."/>
            <person name="Tidwell J."/>
            <person name="Bellgard S.E."/>
            <person name="Bellgard M.I."/>
        </authorList>
    </citation>
    <scope>NUCLEOTIDE SEQUENCE</scope>
    <source>
        <tissue evidence="1">Shoot tissue taken approximately 20 cm above the soil surface</tissue>
    </source>
</reference>
<dbReference type="AlphaFoldDB" id="A0A0A9D8N3"/>
<accession>A0A0A9D8N3</accession>
<proteinExistence type="predicted"/>
<reference evidence="1" key="1">
    <citation type="submission" date="2014-09" db="EMBL/GenBank/DDBJ databases">
        <authorList>
            <person name="Magalhaes I.L.F."/>
            <person name="Oliveira U."/>
            <person name="Santos F.R."/>
            <person name="Vidigal T.H.D.A."/>
            <person name="Brescovit A.D."/>
            <person name="Santos A.J."/>
        </authorList>
    </citation>
    <scope>NUCLEOTIDE SEQUENCE</scope>
    <source>
        <tissue evidence="1">Shoot tissue taken approximately 20 cm above the soil surface</tissue>
    </source>
</reference>
<sequence>MVAWSPCPVATEPGFTSAKTCSSCSMPIKMCLYLSTSDKVFLSRIQTLS</sequence>
<protein>
    <submittedName>
        <fullName evidence="1">Uncharacterized protein</fullName>
    </submittedName>
</protein>
<dbReference type="EMBL" id="GBRH01214847">
    <property type="protein sequence ID" value="JAD83048.1"/>
    <property type="molecule type" value="Transcribed_RNA"/>
</dbReference>
<organism evidence="1">
    <name type="scientific">Arundo donax</name>
    <name type="common">Giant reed</name>
    <name type="synonym">Donax arundinaceus</name>
    <dbReference type="NCBI Taxonomy" id="35708"/>
    <lineage>
        <taxon>Eukaryota</taxon>
        <taxon>Viridiplantae</taxon>
        <taxon>Streptophyta</taxon>
        <taxon>Embryophyta</taxon>
        <taxon>Tracheophyta</taxon>
        <taxon>Spermatophyta</taxon>
        <taxon>Magnoliopsida</taxon>
        <taxon>Liliopsida</taxon>
        <taxon>Poales</taxon>
        <taxon>Poaceae</taxon>
        <taxon>PACMAD clade</taxon>
        <taxon>Arundinoideae</taxon>
        <taxon>Arundineae</taxon>
        <taxon>Arundo</taxon>
    </lineage>
</organism>